<keyword evidence="15" id="KW-1185">Reference proteome</keyword>
<evidence type="ECO:0000256" key="9">
    <source>
        <dbReference type="ARBA" id="ARBA00023140"/>
    </source>
</evidence>
<feature type="transmembrane region" description="Helical" evidence="13">
    <location>
        <begin position="62"/>
        <end position="81"/>
    </location>
</feature>
<dbReference type="GO" id="GO:0005789">
    <property type="term" value="C:endoplasmic reticulum membrane"/>
    <property type="evidence" value="ECO:0007669"/>
    <property type="project" value="UniProtKB-SubCell"/>
</dbReference>
<evidence type="ECO:0000256" key="13">
    <source>
        <dbReference type="SAM" id="Phobius"/>
    </source>
</evidence>
<accession>A0A087ULM5</accession>
<gene>
    <name evidence="14" type="ORF">X975_06651</name>
</gene>
<dbReference type="AlphaFoldDB" id="A0A087ULM5"/>
<keyword evidence="6" id="KW-0256">Endoplasmic reticulum</keyword>
<evidence type="ECO:0000256" key="6">
    <source>
        <dbReference type="ARBA" id="ARBA00022824"/>
    </source>
</evidence>
<evidence type="ECO:0000256" key="4">
    <source>
        <dbReference type="ARBA" id="ARBA00006679"/>
    </source>
</evidence>
<keyword evidence="7 13" id="KW-1133">Transmembrane helix</keyword>
<dbReference type="GO" id="GO:0051131">
    <property type="term" value="P:chaperone-mediated protein complex assembly"/>
    <property type="evidence" value="ECO:0007669"/>
    <property type="project" value="TreeGrafter"/>
</dbReference>
<reference evidence="14 15" key="1">
    <citation type="submission" date="2013-11" db="EMBL/GenBank/DDBJ databases">
        <title>Genome sequencing of Stegodyphus mimosarum.</title>
        <authorList>
            <person name="Bechsgaard J."/>
        </authorList>
    </citation>
    <scope>NUCLEOTIDE SEQUENCE [LARGE SCALE GENOMIC DNA]</scope>
</reference>
<evidence type="ECO:0000256" key="12">
    <source>
        <dbReference type="ARBA" id="ARBA00024424"/>
    </source>
</evidence>
<dbReference type="InterPro" id="IPR040399">
    <property type="entry name" value="TMEM35A/B"/>
</dbReference>
<name>A0A087ULM5_STEMI</name>
<evidence type="ECO:0000256" key="11">
    <source>
        <dbReference type="ARBA" id="ARBA00023329"/>
    </source>
</evidence>
<dbReference type="OrthoDB" id="432685at2759"/>
<protein>
    <recommendedName>
        <fullName evidence="12">Novel acetylcholine receptor chaperone</fullName>
    </recommendedName>
</protein>
<dbReference type="PANTHER" id="PTHR13163">
    <property type="entry name" value="SPINAL CORD EXPRESSION PROTEIN 4"/>
    <property type="match status" value="1"/>
</dbReference>
<dbReference type="Proteomes" id="UP000054359">
    <property type="component" value="Unassembled WGS sequence"/>
</dbReference>
<comment type="similarity">
    <text evidence="4">Belongs to the DoxX family.</text>
</comment>
<evidence type="ECO:0000256" key="7">
    <source>
        <dbReference type="ARBA" id="ARBA00022989"/>
    </source>
</evidence>
<dbReference type="EMBL" id="KK120429">
    <property type="protein sequence ID" value="KFM78264.1"/>
    <property type="molecule type" value="Genomic_DNA"/>
</dbReference>
<evidence type="ECO:0000256" key="5">
    <source>
        <dbReference type="ARBA" id="ARBA00022692"/>
    </source>
</evidence>
<comment type="subcellular location">
    <subcellularLocation>
        <location evidence="2">Cytoplasmic vesicle</location>
    </subcellularLocation>
    <subcellularLocation>
        <location evidence="1">Endoplasmic reticulum membrane</location>
        <topology evidence="1">Multi-pass membrane protein</topology>
    </subcellularLocation>
    <subcellularLocation>
        <location evidence="3">Peroxisome membrane</location>
        <topology evidence="3">Multi-pass membrane protein</topology>
    </subcellularLocation>
</comment>
<evidence type="ECO:0000256" key="10">
    <source>
        <dbReference type="ARBA" id="ARBA00023186"/>
    </source>
</evidence>
<evidence type="ECO:0000313" key="15">
    <source>
        <dbReference type="Proteomes" id="UP000054359"/>
    </source>
</evidence>
<evidence type="ECO:0000256" key="3">
    <source>
        <dbReference type="ARBA" id="ARBA00004585"/>
    </source>
</evidence>
<keyword evidence="5 13" id="KW-0812">Transmembrane</keyword>
<dbReference type="STRING" id="407821.A0A087ULM5"/>
<keyword evidence="11" id="KW-0968">Cytoplasmic vesicle</keyword>
<evidence type="ECO:0000313" key="14">
    <source>
        <dbReference type="EMBL" id="KFM78264.1"/>
    </source>
</evidence>
<organism evidence="14 15">
    <name type="scientific">Stegodyphus mimosarum</name>
    <name type="common">African social velvet spider</name>
    <dbReference type="NCBI Taxonomy" id="407821"/>
    <lineage>
        <taxon>Eukaryota</taxon>
        <taxon>Metazoa</taxon>
        <taxon>Ecdysozoa</taxon>
        <taxon>Arthropoda</taxon>
        <taxon>Chelicerata</taxon>
        <taxon>Arachnida</taxon>
        <taxon>Araneae</taxon>
        <taxon>Araneomorphae</taxon>
        <taxon>Entelegynae</taxon>
        <taxon>Eresoidea</taxon>
        <taxon>Eresidae</taxon>
        <taxon>Stegodyphus</taxon>
    </lineage>
</organism>
<feature type="non-terminal residue" evidence="14">
    <location>
        <position position="150"/>
    </location>
</feature>
<feature type="transmembrane region" description="Helical" evidence="13">
    <location>
        <begin position="6"/>
        <end position="25"/>
    </location>
</feature>
<evidence type="ECO:0000256" key="1">
    <source>
        <dbReference type="ARBA" id="ARBA00004477"/>
    </source>
</evidence>
<feature type="transmembrane region" description="Helical" evidence="13">
    <location>
        <begin position="114"/>
        <end position="134"/>
    </location>
</feature>
<dbReference type="Pfam" id="PF13564">
    <property type="entry name" value="DoxX_2"/>
    <property type="match status" value="1"/>
</dbReference>
<feature type="transmembrane region" description="Helical" evidence="13">
    <location>
        <begin position="87"/>
        <end position="107"/>
    </location>
</feature>
<dbReference type="PANTHER" id="PTHR13163:SF0">
    <property type="entry name" value="NOVEL ACETYLCHOLINE RECEPTOR CHAPERONE"/>
    <property type="match status" value="1"/>
</dbReference>
<evidence type="ECO:0000256" key="2">
    <source>
        <dbReference type="ARBA" id="ARBA00004541"/>
    </source>
</evidence>
<keyword evidence="9" id="KW-0576">Peroxisome</keyword>
<dbReference type="GO" id="GO:2000010">
    <property type="term" value="P:positive regulation of protein localization to cell surface"/>
    <property type="evidence" value="ECO:0007669"/>
    <property type="project" value="TreeGrafter"/>
</dbReference>
<proteinExistence type="inferred from homology"/>
<keyword evidence="10" id="KW-0143">Chaperone</keyword>
<keyword evidence="8 13" id="KW-0472">Membrane</keyword>
<dbReference type="OMA" id="INKEMHR"/>
<dbReference type="GO" id="GO:0005778">
    <property type="term" value="C:peroxisomal membrane"/>
    <property type="evidence" value="ECO:0007669"/>
    <property type="project" value="UniProtKB-SubCell"/>
</dbReference>
<dbReference type="GO" id="GO:0031410">
    <property type="term" value="C:cytoplasmic vesicle"/>
    <property type="evidence" value="ECO:0007669"/>
    <property type="project" value="UniProtKB-SubCell"/>
</dbReference>
<dbReference type="InterPro" id="IPR032808">
    <property type="entry name" value="DoxX"/>
</dbReference>
<evidence type="ECO:0000256" key="8">
    <source>
        <dbReference type="ARBA" id="ARBA00023136"/>
    </source>
</evidence>
<sequence length="150" mass="17085">MGSIVLSTLSIFLGLFFILVGSMKISPKINKEMHREIRRNFVQYAKVFPLAKTMGIKMPSKYFRVVVGWLEVLCGAILIFVPGVVKQLANIILLILMLGAFYTHTILEDKFERTAPSIVFALMLGCRLVVYMQVKRKEKKLANEKTRDTT</sequence>